<dbReference type="InterPro" id="IPR000182">
    <property type="entry name" value="GNAT_dom"/>
</dbReference>
<dbReference type="InterPro" id="IPR016181">
    <property type="entry name" value="Acyl_CoA_acyltransferase"/>
</dbReference>
<dbReference type="RefSeq" id="WP_159542298.1">
    <property type="nucleotide sequence ID" value="NZ_CP047156.1"/>
</dbReference>
<dbReference type="EMBL" id="CP047156">
    <property type="protein sequence ID" value="QHB99127.1"/>
    <property type="molecule type" value="Genomic_DNA"/>
</dbReference>
<dbReference type="Pfam" id="PF13673">
    <property type="entry name" value="Acetyltransf_10"/>
    <property type="match status" value="1"/>
</dbReference>
<dbReference type="PANTHER" id="PTHR13947">
    <property type="entry name" value="GNAT FAMILY N-ACETYLTRANSFERASE"/>
    <property type="match status" value="1"/>
</dbReference>
<protein>
    <submittedName>
        <fullName evidence="3">GNAT family N-acetyltransferase</fullName>
    </submittedName>
</protein>
<reference evidence="3 4" key="1">
    <citation type="journal article" date="2018" name="Int. J. Syst. Evol. Microbiol.">
        <title>Epidermidibacterium keratini gen. nov., sp. nov., a member of the family Sporichthyaceae, isolated from keratin epidermis.</title>
        <authorList>
            <person name="Lee D.G."/>
            <person name="Trujillo M.E."/>
            <person name="Kang S."/>
            <person name="Nam J.J."/>
            <person name="Kim Y.J."/>
        </authorList>
    </citation>
    <scope>NUCLEOTIDE SEQUENCE [LARGE SCALE GENOMIC DNA]</scope>
    <source>
        <strain evidence="3 4">EPI-7</strain>
    </source>
</reference>
<evidence type="ECO:0000259" key="2">
    <source>
        <dbReference type="PROSITE" id="PS51186"/>
    </source>
</evidence>
<dbReference type="SUPFAM" id="SSF55729">
    <property type="entry name" value="Acyl-CoA N-acyltransferases (Nat)"/>
    <property type="match status" value="2"/>
</dbReference>
<evidence type="ECO:0000313" key="3">
    <source>
        <dbReference type="EMBL" id="QHB99127.1"/>
    </source>
</evidence>
<name>A0A7L4YJ59_9ACTN</name>
<dbReference type="PANTHER" id="PTHR13947:SF37">
    <property type="entry name" value="LD18367P"/>
    <property type="match status" value="1"/>
</dbReference>
<keyword evidence="1 3" id="KW-0808">Transferase</keyword>
<dbReference type="KEGG" id="eke:EK0264_01690"/>
<proteinExistence type="predicted"/>
<dbReference type="PROSITE" id="PS51186">
    <property type="entry name" value="GNAT"/>
    <property type="match status" value="2"/>
</dbReference>
<dbReference type="Pfam" id="PF00583">
    <property type="entry name" value="Acetyltransf_1"/>
    <property type="match status" value="1"/>
</dbReference>
<feature type="domain" description="N-acetyltransferase" evidence="2">
    <location>
        <begin position="144"/>
        <end position="301"/>
    </location>
</feature>
<keyword evidence="4" id="KW-1185">Reference proteome</keyword>
<dbReference type="GO" id="GO:0008080">
    <property type="term" value="F:N-acetyltransferase activity"/>
    <property type="evidence" value="ECO:0007669"/>
    <property type="project" value="InterPro"/>
</dbReference>
<gene>
    <name evidence="3" type="ORF">EK0264_01690</name>
</gene>
<dbReference type="CDD" id="cd04301">
    <property type="entry name" value="NAT_SF"/>
    <property type="match status" value="2"/>
</dbReference>
<organism evidence="3 4">
    <name type="scientific">Epidermidibacterium keratini</name>
    <dbReference type="NCBI Taxonomy" id="1891644"/>
    <lineage>
        <taxon>Bacteria</taxon>
        <taxon>Bacillati</taxon>
        <taxon>Actinomycetota</taxon>
        <taxon>Actinomycetes</taxon>
        <taxon>Sporichthyales</taxon>
        <taxon>Sporichthyaceae</taxon>
        <taxon>Epidermidibacterium</taxon>
    </lineage>
</organism>
<dbReference type="AlphaFoldDB" id="A0A7L4YJ59"/>
<dbReference type="Proteomes" id="UP000463857">
    <property type="component" value="Chromosome"/>
</dbReference>
<evidence type="ECO:0000313" key="4">
    <source>
        <dbReference type="Proteomes" id="UP000463857"/>
    </source>
</evidence>
<feature type="domain" description="N-acetyltransferase" evidence="2">
    <location>
        <begin position="5"/>
        <end position="144"/>
    </location>
</feature>
<dbReference type="InParanoid" id="A0A7L4YJ59"/>
<evidence type="ECO:0000256" key="1">
    <source>
        <dbReference type="ARBA" id="ARBA00022679"/>
    </source>
</evidence>
<dbReference type="InterPro" id="IPR050769">
    <property type="entry name" value="NAT_camello-type"/>
</dbReference>
<sequence>MAAGIDVRTIETDELPGVLYLRRSVFGDEFDIDEDLDIDGRDGEAIVVAAYDGPHLVGTGRVLVDGVTGRVGRMAVAPERRGQGIGQRLLRRLEIAARRAGAQRIELDAMESAYSLYERAGYRRSGDNEVIVGHRHVPMSKPLPVLRPARDSDSADLIVLIGDAFAEYPGCVLDVDREEPWLRAPATAYAEMDGAIWVYTDGIDGPVVACGAGKRSAEGLDELKSMYVAARARRQGLAADLVELVEQWSANRGNRIHLWTDTRFLDAHQLYESRGYRRTDEVRELHDLSNTSEFHYVKDAAVGSTSS</sequence>
<dbReference type="OrthoDB" id="70840at2"/>
<accession>A0A7L4YJ59</accession>
<dbReference type="Gene3D" id="3.40.630.30">
    <property type="match status" value="2"/>
</dbReference>